<dbReference type="Pfam" id="PF01593">
    <property type="entry name" value="Amino_oxidase"/>
    <property type="match status" value="1"/>
</dbReference>
<gene>
    <name evidence="2" type="ORF">F5984_00290</name>
</gene>
<evidence type="ECO:0000313" key="3">
    <source>
        <dbReference type="Proteomes" id="UP000488299"/>
    </source>
</evidence>
<dbReference type="InterPro" id="IPR002937">
    <property type="entry name" value="Amino_oxidase"/>
</dbReference>
<feature type="domain" description="Amine oxidase" evidence="1">
    <location>
        <begin position="13"/>
        <end position="416"/>
    </location>
</feature>
<dbReference type="Gene3D" id="3.50.50.60">
    <property type="entry name" value="FAD/NAD(P)-binding domain"/>
    <property type="match status" value="1"/>
</dbReference>
<dbReference type="InterPro" id="IPR036188">
    <property type="entry name" value="FAD/NAD-bd_sf"/>
</dbReference>
<dbReference type="Proteomes" id="UP000488299">
    <property type="component" value="Unassembled WGS sequence"/>
</dbReference>
<dbReference type="GO" id="GO:0016491">
    <property type="term" value="F:oxidoreductase activity"/>
    <property type="evidence" value="ECO:0007669"/>
    <property type="project" value="InterPro"/>
</dbReference>
<keyword evidence="3" id="KW-1185">Reference proteome</keyword>
<organism evidence="2 3">
    <name type="scientific">Rudanella paleaurantiibacter</name>
    <dbReference type="NCBI Taxonomy" id="2614655"/>
    <lineage>
        <taxon>Bacteria</taxon>
        <taxon>Pseudomonadati</taxon>
        <taxon>Bacteroidota</taxon>
        <taxon>Cytophagia</taxon>
        <taxon>Cytophagales</taxon>
        <taxon>Cytophagaceae</taxon>
        <taxon>Rudanella</taxon>
    </lineage>
</organism>
<accession>A0A7J5U4D4</accession>
<sequence length="418" mass="45425">MSKQPILIVGAGMAGLSCAVYLQQAGYDTLVLEASDGVGGRVRTDVVDGFRLDRGFQILLTAYPEAERLLNYSALQLRAFRSGALIHDGPNGWMKLLNPLREPTTVFQTLASAVGTLGDKVNILPLLRHTQALPLEELFRQEATTTLDHLREQGFSDQMIERFFRPFFGGVFLEDDLRTSSNFFDFCFRMFYTGDAAVPALGMGEIPAQVAARLRPGSVRLNSPVVRVGAGEVQLASGEVLTAPAVVLAVDAAPAARLLGRPELQSDAFTHTTCTYFAMSEADKPAVSQGDKLLMLNTKRSGAVHNIAVMTDVSAEYAPAGQALVSVSTQGLDQVDEQTLTGRIRQELTEWFGESVSRWRHLRTYHLPQALPAYGPGKVHQPLQLADGLFQCGDQTAYPSLNAAMQTGREVAERIIAG</sequence>
<proteinExistence type="predicted"/>
<dbReference type="SUPFAM" id="SSF51905">
    <property type="entry name" value="FAD/NAD(P)-binding domain"/>
    <property type="match status" value="1"/>
</dbReference>
<comment type="caution">
    <text evidence="2">The sequence shown here is derived from an EMBL/GenBank/DDBJ whole genome shotgun (WGS) entry which is preliminary data.</text>
</comment>
<name>A0A7J5U4D4_9BACT</name>
<evidence type="ECO:0000259" key="1">
    <source>
        <dbReference type="Pfam" id="PF01593"/>
    </source>
</evidence>
<dbReference type="RefSeq" id="WP_152121732.1">
    <property type="nucleotide sequence ID" value="NZ_WELI01000001.1"/>
</dbReference>
<reference evidence="2 3" key="1">
    <citation type="submission" date="2019-10" db="EMBL/GenBank/DDBJ databases">
        <title>Rudanella paleaurantiibacter sp. nov., isolated from sludge.</title>
        <authorList>
            <person name="Xu S.Q."/>
        </authorList>
    </citation>
    <scope>NUCLEOTIDE SEQUENCE [LARGE SCALE GENOMIC DNA]</scope>
    <source>
        <strain evidence="2 3">HX-22-17</strain>
    </source>
</reference>
<dbReference type="PANTHER" id="PTHR42841">
    <property type="entry name" value="AMINE OXIDASE"/>
    <property type="match status" value="1"/>
</dbReference>
<dbReference type="PROSITE" id="PS51257">
    <property type="entry name" value="PROKAR_LIPOPROTEIN"/>
    <property type="match status" value="1"/>
</dbReference>
<dbReference type="AlphaFoldDB" id="A0A7J5U4D4"/>
<evidence type="ECO:0000313" key="2">
    <source>
        <dbReference type="EMBL" id="KAB7732437.1"/>
    </source>
</evidence>
<dbReference type="EMBL" id="WELI01000001">
    <property type="protein sequence ID" value="KAB7732437.1"/>
    <property type="molecule type" value="Genomic_DNA"/>
</dbReference>
<protein>
    <submittedName>
        <fullName evidence="2">NAD(P)-binding protein</fullName>
    </submittedName>
</protein>